<evidence type="ECO:0000313" key="3">
    <source>
        <dbReference type="Proteomes" id="UP001054889"/>
    </source>
</evidence>
<gene>
    <name evidence="2" type="primary">ga00277</name>
    <name evidence="2" type="ORF">PR202_ga00277</name>
</gene>
<sequence>MASSSSSLPDWALLDLYIYDESFTADEPTEAACLNSRGDEIRICFQFHAPPRPSPIYLSWPAGKGEFDNFFILAAHRDAVLFQMMYPIPVHGREFSIMYDYFLYTVGDCGGGSIRPSLQLLPSVDGTMAEFQALFLAGVYSLTKQHLRRIESLDMAVLRRDDDCVVAELQIEGDEQPELHLLYPLRSSGSLRWQTTYPKIVMPDNSGMDLETLLWNWSADTVVPIGSHLCWVDYCFGEILLCDMFDGSCDLHYLPFPAKIPGLDRDRHGRLFADVYQTVGCQ</sequence>
<proteinExistence type="predicted"/>
<organism evidence="2 3">
    <name type="scientific">Eleusine coracana subsp. coracana</name>
    <dbReference type="NCBI Taxonomy" id="191504"/>
    <lineage>
        <taxon>Eukaryota</taxon>
        <taxon>Viridiplantae</taxon>
        <taxon>Streptophyta</taxon>
        <taxon>Embryophyta</taxon>
        <taxon>Tracheophyta</taxon>
        <taxon>Spermatophyta</taxon>
        <taxon>Magnoliopsida</taxon>
        <taxon>Liliopsida</taxon>
        <taxon>Poales</taxon>
        <taxon>Poaceae</taxon>
        <taxon>PACMAD clade</taxon>
        <taxon>Chloridoideae</taxon>
        <taxon>Cynodonteae</taxon>
        <taxon>Eleusininae</taxon>
        <taxon>Eleusine</taxon>
    </lineage>
</organism>
<dbReference type="Pfam" id="PF07762">
    <property type="entry name" value="DUF1618"/>
    <property type="match status" value="1"/>
</dbReference>
<dbReference type="InterPro" id="IPR011676">
    <property type="entry name" value="DUF1618"/>
</dbReference>
<comment type="caution">
    <text evidence="2">The sequence shown here is derived from an EMBL/GenBank/DDBJ whole genome shotgun (WGS) entry which is preliminary data.</text>
</comment>
<dbReference type="AlphaFoldDB" id="A0AAV5BG27"/>
<evidence type="ECO:0000259" key="1">
    <source>
        <dbReference type="Pfam" id="PF07762"/>
    </source>
</evidence>
<name>A0AAV5BG27_ELECO</name>
<dbReference type="EMBL" id="BQKI01000001">
    <property type="protein sequence ID" value="GJM84593.1"/>
    <property type="molecule type" value="Genomic_DNA"/>
</dbReference>
<keyword evidence="3" id="KW-1185">Reference proteome</keyword>
<evidence type="ECO:0000313" key="2">
    <source>
        <dbReference type="EMBL" id="GJM84593.1"/>
    </source>
</evidence>
<accession>A0AAV5BG27</accession>
<dbReference type="PANTHER" id="PTHR33074:SF96">
    <property type="entry name" value="EXPRESSED PROTEIN"/>
    <property type="match status" value="1"/>
</dbReference>
<feature type="domain" description="DUF1618" evidence="1">
    <location>
        <begin position="231"/>
        <end position="281"/>
    </location>
</feature>
<reference evidence="2" key="2">
    <citation type="submission" date="2021-12" db="EMBL/GenBank/DDBJ databases">
        <title>Resequencing data analysis of finger millet.</title>
        <authorList>
            <person name="Hatakeyama M."/>
            <person name="Aluri S."/>
            <person name="Balachadran M.T."/>
            <person name="Sivarajan S.R."/>
            <person name="Poveda L."/>
            <person name="Shimizu-Inatsugi R."/>
            <person name="Schlapbach R."/>
            <person name="Sreeman S.M."/>
            <person name="Shimizu K.K."/>
        </authorList>
    </citation>
    <scope>NUCLEOTIDE SEQUENCE</scope>
</reference>
<protein>
    <recommendedName>
        <fullName evidence="1">DUF1618 domain-containing protein</fullName>
    </recommendedName>
</protein>
<reference evidence="2" key="1">
    <citation type="journal article" date="2018" name="DNA Res.">
        <title>Multiple hybrid de novo genome assembly of finger millet, an orphan allotetraploid crop.</title>
        <authorList>
            <person name="Hatakeyama M."/>
            <person name="Aluri S."/>
            <person name="Balachadran M.T."/>
            <person name="Sivarajan S.R."/>
            <person name="Patrignani A."/>
            <person name="Gruter S."/>
            <person name="Poveda L."/>
            <person name="Shimizu-Inatsugi R."/>
            <person name="Baeten J."/>
            <person name="Francoijs K.J."/>
            <person name="Nataraja K.N."/>
            <person name="Reddy Y.A.N."/>
            <person name="Phadnis S."/>
            <person name="Ravikumar R.L."/>
            <person name="Schlapbach R."/>
            <person name="Sreeman S.M."/>
            <person name="Shimizu K.K."/>
        </authorList>
    </citation>
    <scope>NUCLEOTIDE SEQUENCE</scope>
</reference>
<dbReference type="PANTHER" id="PTHR33074">
    <property type="entry name" value="EXPRESSED PROTEIN-RELATED"/>
    <property type="match status" value="1"/>
</dbReference>
<dbReference type="Proteomes" id="UP001054889">
    <property type="component" value="Unassembled WGS sequence"/>
</dbReference>